<keyword evidence="1" id="KW-0805">Transcription regulation</keyword>
<dbReference type="Proteomes" id="UP000245396">
    <property type="component" value="Unassembled WGS sequence"/>
</dbReference>
<dbReference type="PANTHER" id="PTHR30136">
    <property type="entry name" value="HELIX-TURN-HELIX TRANSCRIPTIONAL REGULATOR, ICLR FAMILY"/>
    <property type="match status" value="1"/>
</dbReference>
<comment type="caution">
    <text evidence="6">The sequence shown here is derived from an EMBL/GenBank/DDBJ whole genome shotgun (WGS) entry which is preliminary data.</text>
</comment>
<reference evidence="6 7" key="1">
    <citation type="submission" date="2018-05" db="EMBL/GenBank/DDBJ databases">
        <title>Genomic Encyclopedia of Type Strains, Phase IV (KMG-IV): sequencing the most valuable type-strain genomes for metagenomic binning, comparative biology and taxonomic classification.</title>
        <authorList>
            <person name="Goeker M."/>
        </authorList>
    </citation>
    <scope>NUCLEOTIDE SEQUENCE [LARGE SCALE GENOMIC DNA]</scope>
    <source>
        <strain evidence="6 7">DSM 6986</strain>
    </source>
</reference>
<accession>A0A316CAR9</accession>
<dbReference type="GO" id="GO:0003700">
    <property type="term" value="F:DNA-binding transcription factor activity"/>
    <property type="evidence" value="ECO:0007669"/>
    <property type="project" value="TreeGrafter"/>
</dbReference>
<proteinExistence type="predicted"/>
<dbReference type="PROSITE" id="PS51077">
    <property type="entry name" value="HTH_ICLR"/>
    <property type="match status" value="1"/>
</dbReference>
<feature type="domain" description="HTH iclR-type" evidence="4">
    <location>
        <begin position="2"/>
        <end position="64"/>
    </location>
</feature>
<dbReference type="GO" id="GO:0003677">
    <property type="term" value="F:DNA binding"/>
    <property type="evidence" value="ECO:0007669"/>
    <property type="project" value="UniProtKB-KW"/>
</dbReference>
<evidence type="ECO:0000256" key="1">
    <source>
        <dbReference type="ARBA" id="ARBA00023015"/>
    </source>
</evidence>
<evidence type="ECO:0000313" key="6">
    <source>
        <dbReference type="EMBL" id="PWJ86176.1"/>
    </source>
</evidence>
<keyword evidence="2" id="KW-0238">DNA-binding</keyword>
<dbReference type="SUPFAM" id="SSF55781">
    <property type="entry name" value="GAF domain-like"/>
    <property type="match status" value="1"/>
</dbReference>
<keyword evidence="7" id="KW-1185">Reference proteome</keyword>
<dbReference type="OrthoDB" id="6057486at2"/>
<dbReference type="FunFam" id="1.10.10.10:FF:000056">
    <property type="entry name" value="IclR family transcriptional regulator"/>
    <property type="match status" value="1"/>
</dbReference>
<dbReference type="PROSITE" id="PS51078">
    <property type="entry name" value="ICLR_ED"/>
    <property type="match status" value="1"/>
</dbReference>
<dbReference type="STRING" id="1192868.GCA_000304395_01374"/>
<keyword evidence="3" id="KW-0804">Transcription</keyword>
<evidence type="ECO:0000313" key="7">
    <source>
        <dbReference type="Proteomes" id="UP000245396"/>
    </source>
</evidence>
<dbReference type="EMBL" id="QGGG01000001">
    <property type="protein sequence ID" value="PWJ86176.1"/>
    <property type="molecule type" value="Genomic_DNA"/>
</dbReference>
<dbReference type="Pfam" id="PF09339">
    <property type="entry name" value="HTH_IclR"/>
    <property type="match status" value="1"/>
</dbReference>
<dbReference type="InterPro" id="IPR005471">
    <property type="entry name" value="Tscrpt_reg_IclR_N"/>
</dbReference>
<dbReference type="AlphaFoldDB" id="A0A316CAR9"/>
<dbReference type="InterPro" id="IPR014757">
    <property type="entry name" value="Tscrpt_reg_IclR_C"/>
</dbReference>
<dbReference type="GO" id="GO:0045892">
    <property type="term" value="P:negative regulation of DNA-templated transcription"/>
    <property type="evidence" value="ECO:0007669"/>
    <property type="project" value="TreeGrafter"/>
</dbReference>
<dbReference type="InterPro" id="IPR036388">
    <property type="entry name" value="WH-like_DNA-bd_sf"/>
</dbReference>
<dbReference type="InterPro" id="IPR036390">
    <property type="entry name" value="WH_DNA-bd_sf"/>
</dbReference>
<dbReference type="Gene3D" id="3.30.450.40">
    <property type="match status" value="1"/>
</dbReference>
<evidence type="ECO:0000256" key="3">
    <source>
        <dbReference type="ARBA" id="ARBA00023163"/>
    </source>
</evidence>
<dbReference type="PANTHER" id="PTHR30136:SF35">
    <property type="entry name" value="HTH-TYPE TRANSCRIPTIONAL REGULATOR RV1719"/>
    <property type="match status" value="1"/>
</dbReference>
<dbReference type="Gene3D" id="1.10.10.10">
    <property type="entry name" value="Winged helix-like DNA-binding domain superfamily/Winged helix DNA-binding domain"/>
    <property type="match status" value="1"/>
</dbReference>
<gene>
    <name evidence="6" type="ORF">C7441_10155</name>
</gene>
<feature type="domain" description="IclR-ED" evidence="5">
    <location>
        <begin position="65"/>
        <end position="247"/>
    </location>
</feature>
<name>A0A316CAR9_PSESE</name>
<dbReference type="RefSeq" id="WP_109611210.1">
    <property type="nucleotide sequence ID" value="NZ_QGGG01000001.1"/>
</dbReference>
<organism evidence="6 7">
    <name type="scientific">Pseudaminobacter salicylatoxidans</name>
    <dbReference type="NCBI Taxonomy" id="93369"/>
    <lineage>
        <taxon>Bacteria</taxon>
        <taxon>Pseudomonadati</taxon>
        <taxon>Pseudomonadota</taxon>
        <taxon>Alphaproteobacteria</taxon>
        <taxon>Hyphomicrobiales</taxon>
        <taxon>Phyllobacteriaceae</taxon>
        <taxon>Pseudaminobacter</taxon>
    </lineage>
</organism>
<sequence>MDKAFIKGLRLIEALAVSENPRGVTDLAGELGFTKSNVHRLLTTLQHQGYVRQVPPHSTYELTTRLWELGSHVIRRMDLVSLARPAMEKLAAATGETVHLSVLDGTDVLYLDKIESEHHIRAHTRVGQRAPAWSVATGKAMLAHKPDSYLESFVPHFQDYTATSRASLEELQADVAAARANGYAMVLHGEWREGIAAVASAILGPTGELVGAIGMSGPDTRIKRKQLKEFSVHVLEAAHSIEKALGRSTRCLGVRA</sequence>
<protein>
    <submittedName>
        <fullName evidence="6">IclR family transcriptional regulator</fullName>
    </submittedName>
</protein>
<evidence type="ECO:0000256" key="2">
    <source>
        <dbReference type="ARBA" id="ARBA00023125"/>
    </source>
</evidence>
<dbReference type="SUPFAM" id="SSF46785">
    <property type="entry name" value="Winged helix' DNA-binding domain"/>
    <property type="match status" value="1"/>
</dbReference>
<dbReference type="InterPro" id="IPR029016">
    <property type="entry name" value="GAF-like_dom_sf"/>
</dbReference>
<evidence type="ECO:0000259" key="4">
    <source>
        <dbReference type="PROSITE" id="PS51077"/>
    </source>
</evidence>
<evidence type="ECO:0000259" key="5">
    <source>
        <dbReference type="PROSITE" id="PS51078"/>
    </source>
</evidence>
<dbReference type="InterPro" id="IPR050707">
    <property type="entry name" value="HTH_MetabolicPath_Reg"/>
</dbReference>
<dbReference type="Pfam" id="PF01614">
    <property type="entry name" value="IclR_C"/>
    <property type="match status" value="1"/>
</dbReference>
<dbReference type="SMART" id="SM00346">
    <property type="entry name" value="HTH_ICLR"/>
    <property type="match status" value="1"/>
</dbReference>